<dbReference type="EMBL" id="WSZM01000356">
    <property type="protein sequence ID" value="KAF4034652.1"/>
    <property type="molecule type" value="Genomic_DNA"/>
</dbReference>
<name>A0A833SHS0_PHYIN</name>
<proteinExistence type="predicted"/>
<dbReference type="Proteomes" id="UP000602510">
    <property type="component" value="Unassembled WGS sequence"/>
</dbReference>
<dbReference type="Proteomes" id="UP000704712">
    <property type="component" value="Unassembled WGS sequence"/>
</dbReference>
<dbReference type="EMBL" id="WSZM01000733">
    <property type="protein sequence ID" value="KAF4029917.1"/>
    <property type="molecule type" value="Genomic_DNA"/>
</dbReference>
<reference evidence="2" key="1">
    <citation type="submission" date="2020-04" db="EMBL/GenBank/DDBJ databases">
        <title>Hybrid Assembly of Korean Phytophthora infestans isolates.</title>
        <authorList>
            <person name="Prokchorchik M."/>
            <person name="Lee Y."/>
            <person name="Seo J."/>
            <person name="Cho J.-H."/>
            <person name="Park Y.-E."/>
            <person name="Jang D.-C."/>
            <person name="Im J.-S."/>
            <person name="Choi J.-G."/>
            <person name="Park H.-J."/>
            <person name="Lee G.-B."/>
            <person name="Lee Y.-G."/>
            <person name="Hong S.-Y."/>
            <person name="Cho K."/>
            <person name="Sohn K.H."/>
        </authorList>
    </citation>
    <scope>NUCLEOTIDE SEQUENCE</scope>
    <source>
        <strain evidence="2">KR_1_A1</strain>
        <strain evidence="3">KR_2_A2</strain>
    </source>
</reference>
<keyword evidence="5" id="KW-1185">Reference proteome</keyword>
<evidence type="ECO:0000313" key="2">
    <source>
        <dbReference type="EMBL" id="KAF4034652.1"/>
    </source>
</evidence>
<evidence type="ECO:0000313" key="1">
    <source>
        <dbReference type="EMBL" id="KAF4029917.1"/>
    </source>
</evidence>
<dbReference type="AlphaFoldDB" id="A0A833SHS0"/>
<gene>
    <name evidence="2" type="ORF">GN244_ATG13395</name>
    <name evidence="1" type="ORF">GN244_ATG18326</name>
    <name evidence="4" type="ORF">GN958_ATG01643</name>
    <name evidence="3" type="ORF">GN958_ATG10144</name>
</gene>
<dbReference type="EMBL" id="JAACNO010001427">
    <property type="protein sequence ID" value="KAF4140667.1"/>
    <property type="molecule type" value="Genomic_DNA"/>
</dbReference>
<dbReference type="EMBL" id="JAACNO010000192">
    <property type="protein sequence ID" value="KAF4149102.1"/>
    <property type="molecule type" value="Genomic_DNA"/>
</dbReference>
<evidence type="ECO:0000313" key="4">
    <source>
        <dbReference type="EMBL" id="KAF4149102.1"/>
    </source>
</evidence>
<protein>
    <submittedName>
        <fullName evidence="2">Uncharacterized protein</fullName>
    </submittedName>
</protein>
<accession>A0A833SHS0</accession>
<organism evidence="2 5">
    <name type="scientific">Phytophthora infestans</name>
    <name type="common">Potato late blight agent</name>
    <name type="synonym">Botrytis infestans</name>
    <dbReference type="NCBI Taxonomy" id="4787"/>
    <lineage>
        <taxon>Eukaryota</taxon>
        <taxon>Sar</taxon>
        <taxon>Stramenopiles</taxon>
        <taxon>Oomycota</taxon>
        <taxon>Peronosporomycetes</taxon>
        <taxon>Peronosporales</taxon>
        <taxon>Peronosporaceae</taxon>
        <taxon>Phytophthora</taxon>
    </lineage>
</organism>
<evidence type="ECO:0000313" key="5">
    <source>
        <dbReference type="Proteomes" id="UP000602510"/>
    </source>
</evidence>
<evidence type="ECO:0000313" key="3">
    <source>
        <dbReference type="EMBL" id="KAF4140667.1"/>
    </source>
</evidence>
<sequence length="60" mass="6590">MEEITACIAILRLPDGGQPLAIFEVNVEEVSMYLSEKPRFQKERVGIVWGTPKIGSITGA</sequence>
<comment type="caution">
    <text evidence="2">The sequence shown here is derived from an EMBL/GenBank/DDBJ whole genome shotgun (WGS) entry which is preliminary data.</text>
</comment>